<evidence type="ECO:0000256" key="4">
    <source>
        <dbReference type="ARBA" id="ARBA00022964"/>
    </source>
</evidence>
<evidence type="ECO:0000313" key="9">
    <source>
        <dbReference type="EMBL" id="CUS55181.1"/>
    </source>
</evidence>
<dbReference type="PANTHER" id="PTHR33711">
    <property type="entry name" value="DIOXYGENASE, PUTATIVE (AFU_ORTHOLOGUE AFUA_2G02910)-RELATED"/>
    <property type="match status" value="1"/>
</dbReference>
<accession>A0A160TWF7</accession>
<feature type="domain" description="Catechol dioxygenase N-terminal" evidence="8">
    <location>
        <begin position="19"/>
        <end position="92"/>
    </location>
</feature>
<sequence>MDNHNITEDALSRLNNCDDPRLKEIMTSVISHLHAVVKEVEPTDEEWRQAIDFLTQVGHWCDDFRQEFILLSDTLGVTMLVDAVTNRKPVGTTESTVLGPFHVHGAPHLPFGSNISKGQTGEPTLVMGRVLSQNELPIAGATVDVWQASAQGLYDVQESERFPDMNLRAVFHTDKNGRFGFCTEKPASYPVPTDGPVGTMLKALGRHAWRPAHLHFMISAEQHISLTTHLFVKGDPYLESDAVQAVKDSLIVDFSLSHDNAEADLFGLPTPYYKVQEDFVLATAN</sequence>
<dbReference type="EMBL" id="CZRL01000120">
    <property type="protein sequence ID" value="CUS55181.1"/>
    <property type="molecule type" value="Genomic_DNA"/>
</dbReference>
<evidence type="ECO:0000256" key="5">
    <source>
        <dbReference type="ARBA" id="ARBA00023002"/>
    </source>
</evidence>
<dbReference type="InterPro" id="IPR015889">
    <property type="entry name" value="Intradiol_dOase_core"/>
</dbReference>
<dbReference type="SUPFAM" id="SSF49482">
    <property type="entry name" value="Aromatic compound dioxygenase"/>
    <property type="match status" value="1"/>
</dbReference>
<protein>
    <submittedName>
        <fullName evidence="9">Catechol 1,2-dioxygenase 1</fullName>
        <ecNumber evidence="9">1.13.11.1</ecNumber>
    </submittedName>
</protein>
<keyword evidence="4 9" id="KW-0223">Dioxygenase</keyword>
<dbReference type="InterPro" id="IPR039390">
    <property type="entry name" value="1_2-HQD/HQD"/>
</dbReference>
<dbReference type="InterPro" id="IPR000627">
    <property type="entry name" value="Intradiol_dOase_C"/>
</dbReference>
<organism evidence="9">
    <name type="scientific">hydrothermal vent metagenome</name>
    <dbReference type="NCBI Taxonomy" id="652676"/>
    <lineage>
        <taxon>unclassified sequences</taxon>
        <taxon>metagenomes</taxon>
        <taxon>ecological metagenomes</taxon>
    </lineage>
</organism>
<keyword evidence="6" id="KW-0408">Iron</keyword>
<proteinExistence type="inferred from homology"/>
<dbReference type="GO" id="GO:0008199">
    <property type="term" value="F:ferric iron binding"/>
    <property type="evidence" value="ECO:0007669"/>
    <property type="project" value="InterPro"/>
</dbReference>
<feature type="domain" description="Intradiol ring-cleavage dioxygenases" evidence="7">
    <location>
        <begin position="100"/>
        <end position="262"/>
    </location>
</feature>
<evidence type="ECO:0000256" key="3">
    <source>
        <dbReference type="ARBA" id="ARBA00022723"/>
    </source>
</evidence>
<dbReference type="Pfam" id="PF04444">
    <property type="entry name" value="Dioxygenase_N"/>
    <property type="match status" value="1"/>
</dbReference>
<dbReference type="PANTHER" id="PTHR33711:SF7">
    <property type="entry name" value="INTRADIOL RING-CLEAVAGE DIOXYGENASES DOMAIN-CONTAINING PROTEIN-RELATED"/>
    <property type="match status" value="1"/>
</dbReference>
<dbReference type="CDD" id="cd03461">
    <property type="entry name" value="1_2-HQD"/>
    <property type="match status" value="1"/>
</dbReference>
<dbReference type="InterPro" id="IPR007535">
    <property type="entry name" value="Catechol_dOase_N"/>
</dbReference>
<keyword evidence="5 9" id="KW-0560">Oxidoreductase</keyword>
<dbReference type="GO" id="GO:0009712">
    <property type="term" value="P:catechol-containing compound metabolic process"/>
    <property type="evidence" value="ECO:0007669"/>
    <property type="project" value="InterPro"/>
</dbReference>
<evidence type="ECO:0000256" key="1">
    <source>
        <dbReference type="ARBA" id="ARBA00001965"/>
    </source>
</evidence>
<dbReference type="Gene3D" id="2.60.130.10">
    <property type="entry name" value="Aromatic compound dioxygenase"/>
    <property type="match status" value="1"/>
</dbReference>
<evidence type="ECO:0000259" key="7">
    <source>
        <dbReference type="Pfam" id="PF00775"/>
    </source>
</evidence>
<evidence type="ECO:0000256" key="6">
    <source>
        <dbReference type="ARBA" id="ARBA00023004"/>
    </source>
</evidence>
<dbReference type="InterPro" id="IPR050770">
    <property type="entry name" value="Intradiol_RC_Dioxygenase"/>
</dbReference>
<evidence type="ECO:0000259" key="8">
    <source>
        <dbReference type="Pfam" id="PF04444"/>
    </source>
</evidence>
<gene>
    <name evidence="9" type="ORF">MGWOODY_XGa2249</name>
</gene>
<dbReference type="GO" id="GO:0018576">
    <property type="term" value="F:catechol 1,2-dioxygenase activity"/>
    <property type="evidence" value="ECO:0007669"/>
    <property type="project" value="UniProtKB-EC"/>
</dbReference>
<name>A0A160TWF7_9ZZZZ</name>
<comment type="similarity">
    <text evidence="2">Belongs to the intradiol ring-cleavage dioxygenase family.</text>
</comment>
<keyword evidence="3" id="KW-0479">Metal-binding</keyword>
<dbReference type="Pfam" id="PF00775">
    <property type="entry name" value="Dioxygenase_C"/>
    <property type="match status" value="1"/>
</dbReference>
<comment type="cofactor">
    <cofactor evidence="1">
        <name>Fe(3+)</name>
        <dbReference type="ChEBI" id="CHEBI:29034"/>
    </cofactor>
</comment>
<dbReference type="AlphaFoldDB" id="A0A160TWF7"/>
<evidence type="ECO:0000256" key="2">
    <source>
        <dbReference type="ARBA" id="ARBA00007825"/>
    </source>
</evidence>
<dbReference type="EC" id="1.13.11.1" evidence="9"/>
<reference evidence="9" key="1">
    <citation type="submission" date="2015-10" db="EMBL/GenBank/DDBJ databases">
        <authorList>
            <person name="Gilbert D.G."/>
        </authorList>
    </citation>
    <scope>NUCLEOTIDE SEQUENCE</scope>
</reference>